<feature type="modified residue" description="N6-(pyridoxal phosphate)lysine" evidence="3">
    <location>
        <position position="218"/>
    </location>
</feature>
<gene>
    <name evidence="4" type="ORF">SAMN04489841_3662</name>
</gene>
<sequence length="405" mass="42846">MSEETVYDELGVPSVVNAAGTKTRIGGSRIRPDAVEAMERAATEFVRLSDLQAKASELIADVTGSQAGYVTCGADAGLLLAAAAALAGDDPGVMDQLPDTDGIPDEIIMPRTHRTGYDHAFRAAGATIVDVGTNDRVLGTGATAVEPWEIDRAISERTAAIGYVQKPYTEPALSTVTEIASEYDVPVIVDAAAELPPTENFSRFIEDGADLVVFSGGKAIRGPQTTGIVAGRRDLVESIALQHLDMHAAGEVWQPPAELVDIDRLDGVPRQGIGRPLKVGKEELVGLLVALESFLEDDHDVARGRWQRDAARIASALESIRGVDPALDGGDDDSVAPQVAVHVDSAASTCSATELVRALRAESPRVFVGADRLDEDVFTINPMCLGASELDHVIDRVRSHLTASQ</sequence>
<dbReference type="InterPro" id="IPR015424">
    <property type="entry name" value="PyrdxlP-dep_Trfase"/>
</dbReference>
<keyword evidence="5" id="KW-1185">Reference proteome</keyword>
<dbReference type="STRING" id="1186196.SAMN04489841_3662"/>
<dbReference type="Pfam" id="PF03841">
    <property type="entry name" value="SelA"/>
    <property type="match status" value="1"/>
</dbReference>
<comment type="cofactor">
    <cofactor evidence="1 3">
        <name>pyridoxal 5'-phosphate</name>
        <dbReference type="ChEBI" id="CHEBI:597326"/>
    </cofactor>
</comment>
<evidence type="ECO:0000256" key="2">
    <source>
        <dbReference type="ARBA" id="ARBA00022898"/>
    </source>
</evidence>
<name>A0A1H9NNH2_9EURY</name>
<proteinExistence type="predicted"/>
<dbReference type="SUPFAM" id="SSF53383">
    <property type="entry name" value="PLP-dependent transferases"/>
    <property type="match status" value="1"/>
</dbReference>
<evidence type="ECO:0000256" key="1">
    <source>
        <dbReference type="ARBA" id="ARBA00001933"/>
    </source>
</evidence>
<dbReference type="PANTHER" id="PTHR32328">
    <property type="entry name" value="L-SERYL-TRNA(SEC) SELENIUM TRANSFERASE"/>
    <property type="match status" value="1"/>
</dbReference>
<dbReference type="GO" id="GO:0004125">
    <property type="term" value="F:L-seryl-tRNA(Sec) selenium transferase activity"/>
    <property type="evidence" value="ECO:0007669"/>
    <property type="project" value="TreeGrafter"/>
</dbReference>
<evidence type="ECO:0000256" key="3">
    <source>
        <dbReference type="PIRSR" id="PIRSR618319-50"/>
    </source>
</evidence>
<evidence type="ECO:0000313" key="5">
    <source>
        <dbReference type="Proteomes" id="UP000199114"/>
    </source>
</evidence>
<dbReference type="AlphaFoldDB" id="A0A1H9NNH2"/>
<keyword evidence="2 3" id="KW-0663">Pyridoxal phosphate</keyword>
<evidence type="ECO:0000313" key="4">
    <source>
        <dbReference type="EMBL" id="SER37189.1"/>
    </source>
</evidence>
<reference evidence="5" key="1">
    <citation type="submission" date="2016-10" db="EMBL/GenBank/DDBJ databases">
        <authorList>
            <person name="Varghese N."/>
            <person name="Submissions S."/>
        </authorList>
    </citation>
    <scope>NUCLEOTIDE SEQUENCE [LARGE SCALE GENOMIC DNA]</scope>
    <source>
        <strain evidence="5">DSM 25055</strain>
    </source>
</reference>
<dbReference type="Gene3D" id="3.40.640.10">
    <property type="entry name" value="Type I PLP-dependent aspartate aminotransferase-like (Major domain)"/>
    <property type="match status" value="1"/>
</dbReference>
<dbReference type="PANTHER" id="PTHR32328:SF0">
    <property type="entry name" value="L-SERYL-TRNA(SEC) SELENIUM TRANSFERASE"/>
    <property type="match status" value="1"/>
</dbReference>
<accession>A0A1H9NNH2</accession>
<dbReference type="EMBL" id="FOFD01000005">
    <property type="protein sequence ID" value="SER37189.1"/>
    <property type="molecule type" value="Genomic_DNA"/>
</dbReference>
<protein>
    <submittedName>
        <fullName evidence="4">L-seryl-tRNA(Ser) seleniumtransferase</fullName>
    </submittedName>
</protein>
<dbReference type="Proteomes" id="UP000199114">
    <property type="component" value="Unassembled WGS sequence"/>
</dbReference>
<organism evidence="4 5">
    <name type="scientific">Natrinema salaciae</name>
    <dbReference type="NCBI Taxonomy" id="1186196"/>
    <lineage>
        <taxon>Archaea</taxon>
        <taxon>Methanobacteriati</taxon>
        <taxon>Methanobacteriota</taxon>
        <taxon>Stenosarchaea group</taxon>
        <taxon>Halobacteria</taxon>
        <taxon>Halobacteriales</taxon>
        <taxon>Natrialbaceae</taxon>
        <taxon>Natrinema</taxon>
    </lineage>
</organism>
<dbReference type="OrthoDB" id="201572at2157"/>
<keyword evidence="4" id="KW-0808">Transferase</keyword>
<dbReference type="InterPro" id="IPR015421">
    <property type="entry name" value="PyrdxlP-dep_Trfase_major"/>
</dbReference>
<dbReference type="RefSeq" id="WP_090620207.1">
    <property type="nucleotide sequence ID" value="NZ_FOFD01000005.1"/>
</dbReference>
<dbReference type="InterPro" id="IPR018319">
    <property type="entry name" value="SelA-like"/>
</dbReference>